<gene>
    <name evidence="2" type="ORF">SAMN05443550_1073</name>
</gene>
<sequence length="306" mass="35158">MEMQIIPPANHQAKHFKKFLQSLIQKFQPQQLFCFSENINTVENKGCFKTAETSQNCDYCLLMVTETVTRIDHDVQDFANNHYKMGKITILCHGQQTILEAIRKNSRFFITIYKSAKLLYSHDGLLPYNSNIRFIPTQAVAKATKHFTHRIDLANGFLQGAGECLNKQQYTVSTFMLHQVAEQCCIVLIRVHIAYRSEIHNLSRMLGLCKSFSEEPSKLFLSGNPEDQRLFDLLVKSYCGARYTSSFSVDQDEATKLYHRVSSFLELTISLCTAHLVKLNDEALAYKELQDALTLDLPKDLYYETN</sequence>
<reference evidence="2 3" key="1">
    <citation type="submission" date="2016-10" db="EMBL/GenBank/DDBJ databases">
        <authorList>
            <person name="de Groot N.N."/>
        </authorList>
    </citation>
    <scope>NUCLEOTIDE SEQUENCE [LARGE SCALE GENOMIC DNA]</scope>
    <source>
        <strain evidence="2 3">DSM 19033</strain>
    </source>
</reference>
<organism evidence="2 3">
    <name type="scientific">Pedobacter hartonius</name>
    <dbReference type="NCBI Taxonomy" id="425514"/>
    <lineage>
        <taxon>Bacteria</taxon>
        <taxon>Pseudomonadati</taxon>
        <taxon>Bacteroidota</taxon>
        <taxon>Sphingobacteriia</taxon>
        <taxon>Sphingobacteriales</taxon>
        <taxon>Sphingobacteriaceae</taxon>
        <taxon>Pedobacter</taxon>
    </lineage>
</organism>
<dbReference type="InterPro" id="IPR007842">
    <property type="entry name" value="HEPN_dom"/>
</dbReference>
<dbReference type="Gene3D" id="1.20.120.330">
    <property type="entry name" value="Nucleotidyltransferases domain 2"/>
    <property type="match status" value="1"/>
</dbReference>
<name>A0A1H4F586_9SPHI</name>
<dbReference type="Proteomes" id="UP000198850">
    <property type="component" value="Unassembled WGS sequence"/>
</dbReference>
<accession>A0A1H4F586</accession>
<evidence type="ECO:0000313" key="2">
    <source>
        <dbReference type="EMBL" id="SEA92087.1"/>
    </source>
</evidence>
<evidence type="ECO:0000259" key="1">
    <source>
        <dbReference type="PROSITE" id="PS50910"/>
    </source>
</evidence>
<dbReference type="Pfam" id="PF05168">
    <property type="entry name" value="HEPN"/>
    <property type="match status" value="1"/>
</dbReference>
<keyword evidence="3" id="KW-1185">Reference proteome</keyword>
<proteinExistence type="predicted"/>
<dbReference type="SUPFAM" id="SSF81593">
    <property type="entry name" value="Nucleotidyltransferase substrate binding subunit/domain"/>
    <property type="match status" value="1"/>
</dbReference>
<dbReference type="PROSITE" id="PS50910">
    <property type="entry name" value="HEPN"/>
    <property type="match status" value="1"/>
</dbReference>
<evidence type="ECO:0000313" key="3">
    <source>
        <dbReference type="Proteomes" id="UP000198850"/>
    </source>
</evidence>
<dbReference type="OrthoDB" id="634374at2"/>
<protein>
    <submittedName>
        <fullName evidence="2">HEPN domain-containing protein</fullName>
    </submittedName>
</protein>
<dbReference type="RefSeq" id="WP_090557310.1">
    <property type="nucleotide sequence ID" value="NZ_FNRA01000007.1"/>
</dbReference>
<dbReference type="EMBL" id="FNRA01000007">
    <property type="protein sequence ID" value="SEA92087.1"/>
    <property type="molecule type" value="Genomic_DNA"/>
</dbReference>
<dbReference type="STRING" id="425514.SAMN05443550_1073"/>
<feature type="domain" description="HEPN" evidence="1">
    <location>
        <begin position="151"/>
        <end position="271"/>
    </location>
</feature>
<dbReference type="AlphaFoldDB" id="A0A1H4F586"/>